<keyword evidence="1" id="KW-1133">Transmembrane helix</keyword>
<dbReference type="eggNOG" id="COG0810">
    <property type="taxonomic scope" value="Bacteria"/>
</dbReference>
<keyword evidence="4" id="KW-1185">Reference proteome</keyword>
<dbReference type="GeneID" id="98070662"/>
<reference evidence="3 4" key="1">
    <citation type="submission" date="2012-01" db="EMBL/GenBank/DDBJ databases">
        <title>The Genome Sequence of Odoribacter laneus YIT 12061.</title>
        <authorList>
            <consortium name="The Broad Institute Genome Sequencing Platform"/>
            <person name="Earl A."/>
            <person name="Ward D."/>
            <person name="Feldgarden M."/>
            <person name="Gevers D."/>
            <person name="Morotomi M."/>
            <person name="Young S.K."/>
            <person name="Zeng Q."/>
            <person name="Gargeya S."/>
            <person name="Fitzgerald M."/>
            <person name="Haas B."/>
            <person name="Abouelleil A."/>
            <person name="Alvarado L."/>
            <person name="Arachchi H.M."/>
            <person name="Berlin A."/>
            <person name="Chapman S.B."/>
            <person name="Gearin G."/>
            <person name="Goldberg J."/>
            <person name="Griggs A."/>
            <person name="Gujja S."/>
            <person name="Hansen M."/>
            <person name="Heiman D."/>
            <person name="Howarth C."/>
            <person name="Larimer J."/>
            <person name="Lui A."/>
            <person name="MacDonald P.J.P."/>
            <person name="McCowen C."/>
            <person name="Montmayeur A."/>
            <person name="Murphy C."/>
            <person name="Neiman D."/>
            <person name="Pearson M."/>
            <person name="Priest M."/>
            <person name="Roberts A."/>
            <person name="Saif S."/>
            <person name="Shea T."/>
            <person name="Sisk P."/>
            <person name="Stolte C."/>
            <person name="Sykes S."/>
            <person name="Wortman J."/>
            <person name="Nusbaum C."/>
            <person name="Birren B."/>
        </authorList>
    </citation>
    <scope>NUCLEOTIDE SEQUENCE [LARGE SCALE GENOMIC DNA]</scope>
    <source>
        <strain evidence="3 4">YIT 12061</strain>
    </source>
</reference>
<dbReference type="STRING" id="742817.HMPREF9449_01894"/>
<organism evidence="3 4">
    <name type="scientific">Odoribacter laneus YIT 12061</name>
    <dbReference type="NCBI Taxonomy" id="742817"/>
    <lineage>
        <taxon>Bacteria</taxon>
        <taxon>Pseudomonadati</taxon>
        <taxon>Bacteroidota</taxon>
        <taxon>Bacteroidia</taxon>
        <taxon>Bacteroidales</taxon>
        <taxon>Odoribacteraceae</taxon>
        <taxon>Odoribacter</taxon>
    </lineage>
</organism>
<feature type="domain" description="TonB C-terminal" evidence="2">
    <location>
        <begin position="192"/>
        <end position="282"/>
    </location>
</feature>
<dbReference type="SUPFAM" id="SSF74653">
    <property type="entry name" value="TolA/TonB C-terminal domain"/>
    <property type="match status" value="1"/>
</dbReference>
<dbReference type="PATRIC" id="fig|742817.3.peg.2016"/>
<protein>
    <recommendedName>
        <fullName evidence="2">TonB C-terminal domain-containing protein</fullName>
    </recommendedName>
</protein>
<name>H1DI08_9BACT</name>
<evidence type="ECO:0000313" key="4">
    <source>
        <dbReference type="Proteomes" id="UP000004892"/>
    </source>
</evidence>
<evidence type="ECO:0000313" key="3">
    <source>
        <dbReference type="EMBL" id="EHP46879.1"/>
    </source>
</evidence>
<accession>H1DI08</accession>
<dbReference type="Pfam" id="PF03544">
    <property type="entry name" value="TonB_C"/>
    <property type="match status" value="1"/>
</dbReference>
<dbReference type="RefSeq" id="WP_009137041.1">
    <property type="nucleotide sequence ID" value="NZ_JH594596.1"/>
</dbReference>
<keyword evidence="1" id="KW-0472">Membrane</keyword>
<dbReference type="AlphaFoldDB" id="H1DI08"/>
<dbReference type="PROSITE" id="PS52015">
    <property type="entry name" value="TONB_CTD"/>
    <property type="match status" value="1"/>
</dbReference>
<feature type="transmembrane region" description="Helical" evidence="1">
    <location>
        <begin position="69"/>
        <end position="91"/>
    </location>
</feature>
<dbReference type="GO" id="GO:0055085">
    <property type="term" value="P:transmembrane transport"/>
    <property type="evidence" value="ECO:0007669"/>
    <property type="project" value="InterPro"/>
</dbReference>
<dbReference type="HOGENOM" id="CLU_049705_0_0_10"/>
<dbReference type="Proteomes" id="UP000004892">
    <property type="component" value="Unassembled WGS sequence"/>
</dbReference>
<proteinExistence type="predicted"/>
<evidence type="ECO:0000259" key="2">
    <source>
        <dbReference type="PROSITE" id="PS52015"/>
    </source>
</evidence>
<comment type="caution">
    <text evidence="3">The sequence shown here is derived from an EMBL/GenBank/DDBJ whole genome shotgun (WGS) entry which is preliminary data.</text>
</comment>
<sequence length="282" mass="32095">MKYGEDLAEYLRSKQRGKAANSLEREALSDPFLYEALEGLGEAKEDPLKIIENLSKRVEYRVYPRKKRIIRLSAGIAAIFLVFITLGLFFWEKESREKVMSTQYAAVEKRDTVNILHLARRDRKQDLKTEAVEDAVVQTLSDSSEADLPEKDTAKPNAELKFRKQLARVGGVKEKGGVRVENKGKIGPMPVGGIEAFERYVQDSLIYPEDAKRAGLEGEIKLSFVVNRYGRPSGIRVVQWITNSCNREAIRLLENGPRWTYTGTTDSTILFIPFYFDSIPQR</sequence>
<dbReference type="InterPro" id="IPR037682">
    <property type="entry name" value="TonB_C"/>
</dbReference>
<dbReference type="EMBL" id="ADMC01000024">
    <property type="protein sequence ID" value="EHP46879.1"/>
    <property type="molecule type" value="Genomic_DNA"/>
</dbReference>
<dbReference type="Gene3D" id="3.30.1150.10">
    <property type="match status" value="1"/>
</dbReference>
<keyword evidence="1" id="KW-0812">Transmembrane</keyword>
<gene>
    <name evidence="3" type="ORF">HMPREF9449_01894</name>
</gene>
<evidence type="ECO:0000256" key="1">
    <source>
        <dbReference type="SAM" id="Phobius"/>
    </source>
</evidence>